<proteinExistence type="predicted"/>
<keyword evidence="2" id="KW-1133">Transmembrane helix</keyword>
<gene>
    <name evidence="4" type="ORF">GCM10008983_10030</name>
</gene>
<protein>
    <recommendedName>
        <fullName evidence="3">YobI-like P-loop NTPase domain-containing protein</fullName>
    </recommendedName>
</protein>
<dbReference type="EMBL" id="BAAADM010000027">
    <property type="protein sequence ID" value="GAA0435434.1"/>
    <property type="molecule type" value="Genomic_DNA"/>
</dbReference>
<organism evidence="4 5">
    <name type="scientific">Lentibacillus halophilus</name>
    <dbReference type="NCBI Taxonomy" id="295065"/>
    <lineage>
        <taxon>Bacteria</taxon>
        <taxon>Bacillati</taxon>
        <taxon>Bacillota</taxon>
        <taxon>Bacilli</taxon>
        <taxon>Bacillales</taxon>
        <taxon>Bacillaceae</taxon>
        <taxon>Lentibacillus</taxon>
    </lineage>
</organism>
<evidence type="ECO:0000313" key="4">
    <source>
        <dbReference type="EMBL" id="GAA0435434.1"/>
    </source>
</evidence>
<keyword evidence="2" id="KW-0812">Transmembrane</keyword>
<reference evidence="4 5" key="1">
    <citation type="journal article" date="2019" name="Int. J. Syst. Evol. Microbiol.">
        <title>The Global Catalogue of Microorganisms (GCM) 10K type strain sequencing project: providing services to taxonomists for standard genome sequencing and annotation.</title>
        <authorList>
            <consortium name="The Broad Institute Genomics Platform"/>
            <consortium name="The Broad Institute Genome Sequencing Center for Infectious Disease"/>
            <person name="Wu L."/>
            <person name="Ma J."/>
        </authorList>
    </citation>
    <scope>NUCLEOTIDE SEQUENCE [LARGE SCALE GENOMIC DNA]</scope>
    <source>
        <strain evidence="4 5">JCM 12149</strain>
    </source>
</reference>
<dbReference type="RefSeq" id="WP_343751571.1">
    <property type="nucleotide sequence ID" value="NZ_BAAADM010000027.1"/>
</dbReference>
<feature type="transmembrane region" description="Helical" evidence="2">
    <location>
        <begin position="167"/>
        <end position="186"/>
    </location>
</feature>
<accession>A0ABN0Z6Q5</accession>
<sequence length="1248" mass="147989">MVTNKYNFQKLTPTEYEDLNIYESSLDFVFQEKDLKNVAITGSYGAGKSSVLKTYKDKRPQTSFLNISLAHFGSDLEDKSSNKEYSDTTLEGKILNQLIHQIDSKNIPQTHFKLKRNVRARSIWLDATLISLFIILVFYIFGFNAWSKFVQSSDSWLAWIFDFSTKDISVVIAGLISVALLAYALYGLMKMFRYNKIILSKFKLKGSEIEVLSDDKESYFDKYLNEVLYLFENAKTDVIVFEDMDRFNNIKIFEKLREINSLINKKSSRTIRFFYLLRDDIFVSKDRTKFFDYMIPIVPIVDGSNSYDMFIRFFEEGDISEHFDKGFLRGLSLYIDDMRILKNIYNEYVIYNDQIQTTELDCNKLLAIISYKNIFPRDFSELQLGRGFVYTVFSNKDKFIEEEKAKLDIEIKKKQDQISAAKNELCNSIDELDALYFPWEHPLKVDGDHENKFSSIVDLIKAMKDNPDKIDKIRYDRSNISFDFEDKNREMTEDDDYQARKQAIEDKSNKSIEQIDKQIDEMQQKKTHIETRKFNKIITRDNIERIFGVDFENETEKEIPFKSVKLSSYFSLIKYLIRNGYIDEKTYPDYMTYFYENSLSRIDKIFLRSVTDEVAKAFSYELKKPEDVISQLQDGNFNQEEILNFDLLEYLLKSNGEKLPLFINQIKNDKRFDFILQFWSIEREKERFIKIINHYWTDIFKDMLVDNHFSNIQKRMYIVDSFYYSTDEDILNLNVDNCLTEFISNDDEFLNISDPDSEKIISKLNLLEVEFKQINYERSDHELFMSVYESNLYQISMTNISLMLEKVYDLSRNEEFKHRNYTLIVSQPEEQLAYYIEENMDHYIDIVLENCDSWITDDVNQALHIVNDTDISSEHKSIYISYLQTKITSLNDIDNNDFWSLFLQHNLVEYSVFNILEYYLLNGLDSLLVDFINNNDMSLDFDSVEVKECFGDNATVNFYSDIISCHELFDTKYSMIMEGYNNCIGEFSFENIPDDKIQILITLNVICMNEYNLQIMRETYSDHLMSFIYANASQYAFEVIDSENFSFNEFDNLLDSDIGDSFKLKLLENTSRSISVEDKSYSEDIICHILERNFDTEDILFLINEYEQKSSRVKESIYNLCIKNINEIIDKEYDISYELLVKLFKSEKIDDDTKRQLLILQLPDLYKDQAKEIFTILDMSEFSLVFEGKNPKIVKTNHNEQLLKILRFKGWISSFKEDEYYPDSYRAMGRRLNKRRKENKTKYEHDPA</sequence>
<evidence type="ECO:0000256" key="2">
    <source>
        <dbReference type="SAM" id="Phobius"/>
    </source>
</evidence>
<evidence type="ECO:0000313" key="5">
    <source>
        <dbReference type="Proteomes" id="UP001501459"/>
    </source>
</evidence>
<keyword evidence="5" id="KW-1185">Reference proteome</keyword>
<keyword evidence="1" id="KW-0175">Coiled coil</keyword>
<feature type="domain" description="YobI-like P-loop NTPase" evidence="3">
    <location>
        <begin position="22"/>
        <end position="390"/>
    </location>
</feature>
<name>A0ABN0Z6Q5_9BACI</name>
<evidence type="ECO:0000256" key="1">
    <source>
        <dbReference type="SAM" id="Coils"/>
    </source>
</evidence>
<keyword evidence="2" id="KW-0472">Membrane</keyword>
<feature type="coiled-coil region" evidence="1">
    <location>
        <begin position="505"/>
        <end position="532"/>
    </location>
</feature>
<dbReference type="InterPro" id="IPR048428">
    <property type="entry name" value="YobI-NTPase"/>
</dbReference>
<dbReference type="Proteomes" id="UP001501459">
    <property type="component" value="Unassembled WGS sequence"/>
</dbReference>
<evidence type="ECO:0000259" key="3">
    <source>
        <dbReference type="Pfam" id="PF20693"/>
    </source>
</evidence>
<dbReference type="Pfam" id="PF20693">
    <property type="entry name" value="YobI-ATPase"/>
    <property type="match status" value="1"/>
</dbReference>
<comment type="caution">
    <text evidence="4">The sequence shown here is derived from an EMBL/GenBank/DDBJ whole genome shotgun (WGS) entry which is preliminary data.</text>
</comment>
<feature type="transmembrane region" description="Helical" evidence="2">
    <location>
        <begin position="123"/>
        <end position="147"/>
    </location>
</feature>